<keyword evidence="1" id="KW-0472">Membrane</keyword>
<name>A0A830EA85_9CREN</name>
<organism evidence="2 3">
    <name type="scientific">Vulcanisaeta souniana JCM 11219</name>
    <dbReference type="NCBI Taxonomy" id="1293586"/>
    <lineage>
        <taxon>Archaea</taxon>
        <taxon>Thermoproteota</taxon>
        <taxon>Thermoprotei</taxon>
        <taxon>Thermoproteales</taxon>
        <taxon>Thermoproteaceae</taxon>
        <taxon>Vulcanisaeta</taxon>
    </lineage>
</organism>
<reference evidence="2" key="2">
    <citation type="submission" date="2020-09" db="EMBL/GenBank/DDBJ databases">
        <authorList>
            <person name="Sun Q."/>
            <person name="Ohkuma M."/>
        </authorList>
    </citation>
    <scope>NUCLEOTIDE SEQUENCE</scope>
    <source>
        <strain evidence="2">JCM 11219</strain>
    </source>
</reference>
<proteinExistence type="predicted"/>
<sequence length="291" mass="31239">MDYLLIQATRDKTSMGLLRTIGLVILAILILAPIILVTTSIIITLTHQGNNTTIQPQSPPQQPTSGLAKITNSPAGLGYTGPPTTAIAGYYCISNIQPQTYSIQLNAQLSNGYWIQDVWAMQPSGFTGFITAVWVPGTCTTEANGIVCNMNPTIYGNPYTGATCAWLVIAIRNGIAYFGYSLDGVNVDWYYSYPVGNVTIVTNAGDVLTNLVLAGPGANQYSTDITSANVVLALYYWNGTAWLPAPSTTHVGGTTEYVSNAWLYWNNNKAVVSWPQSINETPSVPAPGFKP</sequence>
<evidence type="ECO:0000313" key="3">
    <source>
        <dbReference type="Proteomes" id="UP000657075"/>
    </source>
</evidence>
<evidence type="ECO:0000313" key="2">
    <source>
        <dbReference type="EMBL" id="GGI86103.1"/>
    </source>
</evidence>
<gene>
    <name evidence="2" type="ORF">GCM10007112_23880</name>
</gene>
<keyword evidence="1" id="KW-0812">Transmembrane</keyword>
<comment type="caution">
    <text evidence="2">The sequence shown here is derived from an EMBL/GenBank/DDBJ whole genome shotgun (WGS) entry which is preliminary data.</text>
</comment>
<reference evidence="2" key="1">
    <citation type="journal article" date="2014" name="Int. J. Syst. Evol. Microbiol.">
        <title>Complete genome sequence of Corynebacterium casei LMG S-19264T (=DSM 44701T), isolated from a smear-ripened cheese.</title>
        <authorList>
            <consortium name="US DOE Joint Genome Institute (JGI-PGF)"/>
            <person name="Walter F."/>
            <person name="Albersmeier A."/>
            <person name="Kalinowski J."/>
            <person name="Ruckert C."/>
        </authorList>
    </citation>
    <scope>NUCLEOTIDE SEQUENCE</scope>
    <source>
        <strain evidence="2">JCM 11219</strain>
    </source>
</reference>
<dbReference type="AlphaFoldDB" id="A0A830EA85"/>
<dbReference type="EMBL" id="BMNM01000014">
    <property type="protein sequence ID" value="GGI86103.1"/>
    <property type="molecule type" value="Genomic_DNA"/>
</dbReference>
<dbReference type="Proteomes" id="UP000657075">
    <property type="component" value="Unassembled WGS sequence"/>
</dbReference>
<protein>
    <submittedName>
        <fullName evidence="2">Uncharacterized protein</fullName>
    </submittedName>
</protein>
<evidence type="ECO:0000256" key="1">
    <source>
        <dbReference type="SAM" id="Phobius"/>
    </source>
</evidence>
<feature type="transmembrane region" description="Helical" evidence="1">
    <location>
        <begin position="21"/>
        <end position="45"/>
    </location>
</feature>
<accession>A0A830EA85</accession>
<keyword evidence="1" id="KW-1133">Transmembrane helix</keyword>